<feature type="signal peptide" evidence="12">
    <location>
        <begin position="1"/>
        <end position="21"/>
    </location>
</feature>
<keyword evidence="8" id="KW-0326">Glycosidase</keyword>
<feature type="domain" description="CBM1" evidence="13">
    <location>
        <begin position="385"/>
        <end position="421"/>
    </location>
</feature>
<sequence>MHLLDIVHLVALCIFPNVVLAQVTGSGTTTRYFDCCKPSCGYTGKATFASGSGPVQSCDIHDNPLTGFDAQSGCNGGTAYTCSNQTPWAVSDTLSYGFAATYIAGGSEASWCCACYELTFTSTSIAGKKMIVQSTNTGGDLGANQFDLAMPGGGMGIFDGCTAEWGTPSGGWGAQYGGISSRSQCDSFPAALQPGCYWRFDWFQNADNPAVTFKQVTCPAALTAKSGCVRADDSISEQPTGPAIVPTYGSTALASSSVASSSTADTSMSAAPSTSSSAVSSSSSSSIATSTQITSSSAISSSSSSSISTSTQGTSPSTAIVSSTTSSKTSAVATSATPTPTLKPATPYGQCGGKTWTGTTLCGAGYSCQASDAYYSQCRPIPGLSGVSAYGQCGGIGWSGGTTCRPGYTCKVGNPYYSQCLPV</sequence>
<dbReference type="EC" id="3.2.1.4" evidence="3 10"/>
<dbReference type="InterPro" id="IPR000254">
    <property type="entry name" value="CBD"/>
</dbReference>
<dbReference type="InterPro" id="IPR036908">
    <property type="entry name" value="RlpA-like_sf"/>
</dbReference>
<dbReference type="PROSITE" id="PS00562">
    <property type="entry name" value="CBM1_1"/>
    <property type="match status" value="1"/>
</dbReference>
<feature type="region of interest" description="Disordered" evidence="11">
    <location>
        <begin position="264"/>
        <end position="283"/>
    </location>
</feature>
<keyword evidence="9" id="KW-0624">Polysaccharide degradation</keyword>
<dbReference type="PANTHER" id="PTHR39730">
    <property type="entry name" value="ENDOGLUCANASE 1"/>
    <property type="match status" value="1"/>
</dbReference>
<keyword evidence="4 12" id="KW-0732">Signal</keyword>
<dbReference type="InterPro" id="IPR052288">
    <property type="entry name" value="GH45_Enzymes"/>
</dbReference>
<feature type="active site" description="Nucleophile" evidence="10">
    <location>
        <position position="34"/>
    </location>
</feature>
<dbReference type="SUPFAM" id="SSF57180">
    <property type="entry name" value="Cellulose-binding domain"/>
    <property type="match status" value="2"/>
</dbReference>
<accession>A0A3D8SPB7</accession>
<dbReference type="InterPro" id="IPR000334">
    <property type="entry name" value="Glyco_hydro_45"/>
</dbReference>
<evidence type="ECO:0000256" key="2">
    <source>
        <dbReference type="ARBA" id="ARBA00007793"/>
    </source>
</evidence>
<dbReference type="STRING" id="1849047.A0A3D8SPB7"/>
<reference evidence="14 15" key="1">
    <citation type="journal article" date="2018" name="IMA Fungus">
        <title>IMA Genome-F 9: Draft genome sequence of Annulohypoxylon stygium, Aspergillus mulundensis, Berkeleyomyces basicola (syn. Thielaviopsis basicola), Ceratocystis smalleyi, two Cercospora beticola strains, Coleophoma cylindrospora, Fusarium fracticaudum, Phialophora cf. hyalina, and Morchella septimelata.</title>
        <authorList>
            <person name="Wingfield B.D."/>
            <person name="Bills G.F."/>
            <person name="Dong Y."/>
            <person name="Huang W."/>
            <person name="Nel W.J."/>
            <person name="Swalarsk-Parry B.S."/>
            <person name="Vaghefi N."/>
            <person name="Wilken P.M."/>
            <person name="An Z."/>
            <person name="de Beer Z.W."/>
            <person name="De Vos L."/>
            <person name="Chen L."/>
            <person name="Duong T.A."/>
            <person name="Gao Y."/>
            <person name="Hammerbacher A."/>
            <person name="Kikkert J.R."/>
            <person name="Li Y."/>
            <person name="Li H."/>
            <person name="Li K."/>
            <person name="Li Q."/>
            <person name="Liu X."/>
            <person name="Ma X."/>
            <person name="Naidoo K."/>
            <person name="Pethybridge S.J."/>
            <person name="Sun J."/>
            <person name="Steenkamp E.T."/>
            <person name="van der Nest M.A."/>
            <person name="van Wyk S."/>
            <person name="Wingfield M.J."/>
            <person name="Xiong C."/>
            <person name="Yue Q."/>
            <person name="Zhang X."/>
        </authorList>
    </citation>
    <scope>NUCLEOTIDE SEQUENCE [LARGE SCALE GENOMIC DNA]</scope>
    <source>
        <strain evidence="14 15">BP6252</strain>
    </source>
</reference>
<comment type="caution">
    <text evidence="14">The sequence shown here is derived from an EMBL/GenBank/DDBJ whole genome shotgun (WGS) entry which is preliminary data.</text>
</comment>
<proteinExistence type="inferred from homology"/>
<evidence type="ECO:0000256" key="11">
    <source>
        <dbReference type="SAM" id="MobiDB-lite"/>
    </source>
</evidence>
<evidence type="ECO:0000256" key="5">
    <source>
        <dbReference type="ARBA" id="ARBA00022801"/>
    </source>
</evidence>
<feature type="chain" id="PRO_5017776368" description="Cellulase" evidence="12">
    <location>
        <begin position="22"/>
        <end position="423"/>
    </location>
</feature>
<dbReference type="GO" id="GO:0030248">
    <property type="term" value="F:cellulose binding"/>
    <property type="evidence" value="ECO:0007669"/>
    <property type="project" value="InterPro"/>
</dbReference>
<dbReference type="PROSITE" id="PS51164">
    <property type="entry name" value="CBM1_2"/>
    <property type="match status" value="2"/>
</dbReference>
<protein>
    <recommendedName>
        <fullName evidence="3 10">Cellulase</fullName>
        <ecNumber evidence="3 10">3.2.1.4</ecNumber>
    </recommendedName>
</protein>
<comment type="similarity">
    <text evidence="2">Belongs to the glycosyl hydrolase 45 (cellulase K) family.</text>
</comment>
<evidence type="ECO:0000256" key="3">
    <source>
        <dbReference type="ARBA" id="ARBA00012601"/>
    </source>
</evidence>
<dbReference type="Gene3D" id="2.40.40.10">
    <property type="entry name" value="RlpA-like domain"/>
    <property type="match status" value="1"/>
</dbReference>
<evidence type="ECO:0000256" key="6">
    <source>
        <dbReference type="ARBA" id="ARBA00023001"/>
    </source>
</evidence>
<dbReference type="SMART" id="SM00236">
    <property type="entry name" value="fCBD"/>
    <property type="match status" value="2"/>
</dbReference>
<dbReference type="EMBL" id="PDLM01000001">
    <property type="protein sequence ID" value="RDW88165.1"/>
    <property type="molecule type" value="Genomic_DNA"/>
</dbReference>
<keyword evidence="7" id="KW-0119">Carbohydrate metabolism</keyword>
<dbReference type="PROSITE" id="PS01140">
    <property type="entry name" value="GLYCOSYL_HYDROL_F45"/>
    <property type="match status" value="1"/>
</dbReference>
<gene>
    <name evidence="14" type="ORF">BP6252_00197</name>
</gene>
<evidence type="ECO:0000259" key="13">
    <source>
        <dbReference type="PROSITE" id="PS51164"/>
    </source>
</evidence>
<name>A0A3D8SPB7_9HELO</name>
<evidence type="ECO:0000313" key="14">
    <source>
        <dbReference type="EMBL" id="RDW88165.1"/>
    </source>
</evidence>
<feature type="region of interest" description="Disordered" evidence="11">
    <location>
        <begin position="298"/>
        <end position="323"/>
    </location>
</feature>
<evidence type="ECO:0000256" key="1">
    <source>
        <dbReference type="ARBA" id="ARBA00000966"/>
    </source>
</evidence>
<dbReference type="GO" id="GO:0030245">
    <property type="term" value="P:cellulose catabolic process"/>
    <property type="evidence" value="ECO:0007669"/>
    <property type="project" value="UniProtKB-KW"/>
</dbReference>
<dbReference type="SUPFAM" id="SSF50685">
    <property type="entry name" value="Barwin-like endoglucanases"/>
    <property type="match status" value="1"/>
</dbReference>
<evidence type="ECO:0000256" key="9">
    <source>
        <dbReference type="ARBA" id="ARBA00023326"/>
    </source>
</evidence>
<organism evidence="14 15">
    <name type="scientific">Coleophoma cylindrospora</name>
    <dbReference type="NCBI Taxonomy" id="1849047"/>
    <lineage>
        <taxon>Eukaryota</taxon>
        <taxon>Fungi</taxon>
        <taxon>Dikarya</taxon>
        <taxon>Ascomycota</taxon>
        <taxon>Pezizomycotina</taxon>
        <taxon>Leotiomycetes</taxon>
        <taxon>Helotiales</taxon>
        <taxon>Dermateaceae</taxon>
        <taxon>Coleophoma</taxon>
    </lineage>
</organism>
<evidence type="ECO:0000256" key="10">
    <source>
        <dbReference type="PROSITE-ProRule" id="PRU10069"/>
    </source>
</evidence>
<comment type="catalytic activity">
    <reaction evidence="1 10">
        <text>Endohydrolysis of (1-&gt;4)-beta-D-glucosidic linkages in cellulose, lichenin and cereal beta-D-glucans.</text>
        <dbReference type="EC" id="3.2.1.4"/>
    </reaction>
</comment>
<keyword evidence="15" id="KW-1185">Reference proteome</keyword>
<keyword evidence="6" id="KW-0136">Cellulose degradation</keyword>
<evidence type="ECO:0000256" key="7">
    <source>
        <dbReference type="ARBA" id="ARBA00023277"/>
    </source>
</evidence>
<evidence type="ECO:0000256" key="4">
    <source>
        <dbReference type="ARBA" id="ARBA00022729"/>
    </source>
</evidence>
<evidence type="ECO:0000256" key="12">
    <source>
        <dbReference type="SAM" id="SignalP"/>
    </source>
</evidence>
<dbReference type="GO" id="GO:0005576">
    <property type="term" value="C:extracellular region"/>
    <property type="evidence" value="ECO:0007669"/>
    <property type="project" value="InterPro"/>
</dbReference>
<dbReference type="InterPro" id="IPR035971">
    <property type="entry name" value="CBD_sf"/>
</dbReference>
<evidence type="ECO:0000256" key="8">
    <source>
        <dbReference type="ARBA" id="ARBA00023295"/>
    </source>
</evidence>
<dbReference type="OrthoDB" id="10035502at2759"/>
<dbReference type="GO" id="GO:0008810">
    <property type="term" value="F:cellulase activity"/>
    <property type="evidence" value="ECO:0007669"/>
    <property type="project" value="UniProtKB-EC"/>
</dbReference>
<feature type="domain" description="CBM1" evidence="13">
    <location>
        <begin position="343"/>
        <end position="379"/>
    </location>
</feature>
<dbReference type="AlphaFoldDB" id="A0A3D8SPB7"/>
<keyword evidence="5" id="KW-0378">Hydrolase</keyword>
<dbReference type="Pfam" id="PF02015">
    <property type="entry name" value="Glyco_hydro_45"/>
    <property type="match status" value="1"/>
</dbReference>
<dbReference type="PANTHER" id="PTHR39730:SF1">
    <property type="entry name" value="ENDOGLUCANASE 1"/>
    <property type="match status" value="1"/>
</dbReference>
<dbReference type="Pfam" id="PF00734">
    <property type="entry name" value="CBM_1"/>
    <property type="match status" value="2"/>
</dbReference>
<dbReference type="Proteomes" id="UP000256645">
    <property type="component" value="Unassembled WGS sequence"/>
</dbReference>
<evidence type="ECO:0000313" key="15">
    <source>
        <dbReference type="Proteomes" id="UP000256645"/>
    </source>
</evidence>